<dbReference type="RefSeq" id="WP_316966895.1">
    <property type="nucleotide sequence ID" value="NZ_JARFPK010000028.1"/>
</dbReference>
<accession>A0ABT5X8Y0</accession>
<sequence length="221" mass="24124">MKLSYMIPSILILAALGSVSLAAGQGASTDLLKGELLFLDDFSTSKVGGSWGCSSDENHSFSYQDGRYIINVIPADSWRRVQSGRSFDDSIVEVEATPISGPDDNIYGLMTGWLNWSNYYLFLISGDGYYRFLKREEGSWTRNDPWEKSDAINLGKATNLVQVKRQGETITFYTNGVKLAEYEDGSFPEGNVGLIAGTTACGGGNLTVGFDNFSVWAIGET</sequence>
<evidence type="ECO:0008006" key="3">
    <source>
        <dbReference type="Google" id="ProtNLM"/>
    </source>
</evidence>
<comment type="caution">
    <text evidence="1">The sequence shown here is derived from an EMBL/GenBank/DDBJ whole genome shotgun (WGS) entry which is preliminary data.</text>
</comment>
<reference evidence="1 2" key="1">
    <citation type="submission" date="2023-03" db="EMBL/GenBank/DDBJ databases">
        <title>WGS of Methanotrichaceae archaeon Mx.</title>
        <authorList>
            <person name="Sorokin D.Y."/>
            <person name="Merkel A.Y."/>
        </authorList>
    </citation>
    <scope>NUCLEOTIDE SEQUENCE [LARGE SCALE GENOMIC DNA]</scope>
    <source>
        <strain evidence="1 2">Mx</strain>
    </source>
</reference>
<evidence type="ECO:0000313" key="2">
    <source>
        <dbReference type="Proteomes" id="UP001220010"/>
    </source>
</evidence>
<gene>
    <name evidence="1" type="ORF">P0O15_08225</name>
</gene>
<evidence type="ECO:0000313" key="1">
    <source>
        <dbReference type="EMBL" id="MDF0591153.1"/>
    </source>
</evidence>
<keyword evidence="2" id="KW-1185">Reference proteome</keyword>
<organism evidence="1 2">
    <name type="scientific">Candidatus Methanocrinis natronophilus</name>
    <dbReference type="NCBI Taxonomy" id="3033396"/>
    <lineage>
        <taxon>Archaea</taxon>
        <taxon>Methanobacteriati</taxon>
        <taxon>Methanobacteriota</taxon>
        <taxon>Stenosarchaea group</taxon>
        <taxon>Methanomicrobia</taxon>
        <taxon>Methanotrichales</taxon>
        <taxon>Methanotrichaceae</taxon>
        <taxon>Methanocrinis</taxon>
    </lineage>
</organism>
<proteinExistence type="predicted"/>
<name>A0ABT5X8Y0_9EURY</name>
<protein>
    <recommendedName>
        <fullName evidence="3">DUF1080 domain-containing protein</fullName>
    </recommendedName>
</protein>
<dbReference type="Gene3D" id="2.60.120.560">
    <property type="entry name" value="Exo-inulinase, domain 1"/>
    <property type="match status" value="1"/>
</dbReference>
<dbReference type="EMBL" id="JARFPK010000028">
    <property type="protein sequence ID" value="MDF0591153.1"/>
    <property type="molecule type" value="Genomic_DNA"/>
</dbReference>
<dbReference type="Proteomes" id="UP001220010">
    <property type="component" value="Unassembled WGS sequence"/>
</dbReference>